<dbReference type="GeneID" id="4620675"/>
<dbReference type="InParanoid" id="Q758W3"/>
<protein>
    <submittedName>
        <fullName evidence="2">ADR415Cp</fullName>
    </submittedName>
</protein>
<organism evidence="2 3">
    <name type="scientific">Eremothecium gossypii (strain ATCC 10895 / CBS 109.51 / FGSC 9923 / NRRL Y-1056)</name>
    <name type="common">Yeast</name>
    <name type="synonym">Ashbya gossypii</name>
    <dbReference type="NCBI Taxonomy" id="284811"/>
    <lineage>
        <taxon>Eukaryota</taxon>
        <taxon>Fungi</taxon>
        <taxon>Dikarya</taxon>
        <taxon>Ascomycota</taxon>
        <taxon>Saccharomycotina</taxon>
        <taxon>Saccharomycetes</taxon>
        <taxon>Saccharomycetales</taxon>
        <taxon>Saccharomycetaceae</taxon>
        <taxon>Eremothecium</taxon>
    </lineage>
</organism>
<keyword evidence="3" id="KW-1185">Reference proteome</keyword>
<accession>Q758W3</accession>
<evidence type="ECO:0000313" key="3">
    <source>
        <dbReference type="Proteomes" id="UP000000591"/>
    </source>
</evidence>
<dbReference type="FunCoup" id="Q758W3">
    <property type="interactions" value="184"/>
</dbReference>
<dbReference type="RefSeq" id="NP_984510.1">
    <property type="nucleotide sequence ID" value="NM_209863.1"/>
</dbReference>
<feature type="region of interest" description="Disordered" evidence="1">
    <location>
        <begin position="403"/>
        <end position="461"/>
    </location>
</feature>
<dbReference type="KEGG" id="ago:AGOS_ADR415C"/>
<sequence length="461" mass="49492">MDQQESEEEQFYKVLQENLRYAFTSPMAATQAFPTPYSQGTRREKEGEVEAGKTRTSLNDVNAQPSMVLNFENFSNELLLEGTEQLRELLQESPAGGGLWQAKTPAKTPGRTPLKFLQQQQQLMQSGPQQTPLQNIDINHMLNSAGRSVASPSKRLYALTPHSRKLEVEPPYMRACVASSNSALADFQRARKEHGSTLMRTPVAKKSRPGKRPDMLAGAIASSPSFASALLPTAPVAAATPAAEPSLGDSVACDGDEADDQDCYGSSPTTIQLTSSVTKSARAHLGESPPLASQREPAIDNRLFDIAASPTPKVPKPPPVEPLRVPELPKLGSFKSVTRPQLIPSLTSLQPGQPTPLPGALASTLFLDAASVRTAANPPRDKARAKTSQPQHSKFQFIMTNANSFTPNADGTTKRRLKRSQSAVAPDAALRLGTGGSAAHASSSSGAYTNKKRKKNFAMSQ</sequence>
<dbReference type="OrthoDB" id="4063682at2759"/>
<gene>
    <name evidence="2" type="ORF">AGOS_ADR415C</name>
</gene>
<dbReference type="eggNOG" id="ENOG502RUKY">
    <property type="taxonomic scope" value="Eukaryota"/>
</dbReference>
<feature type="compositionally biased region" description="Basic and acidic residues" evidence="1">
    <location>
        <begin position="41"/>
        <end position="53"/>
    </location>
</feature>
<reference evidence="2 3" key="1">
    <citation type="journal article" date="2004" name="Science">
        <title>The Ashbya gossypii genome as a tool for mapping the ancient Saccharomyces cerevisiae genome.</title>
        <authorList>
            <person name="Dietrich F.S."/>
            <person name="Voegeli S."/>
            <person name="Brachat S."/>
            <person name="Lerch A."/>
            <person name="Gates K."/>
            <person name="Steiner S."/>
            <person name="Mohr C."/>
            <person name="Pohlmann R."/>
            <person name="Luedi P."/>
            <person name="Choi S."/>
            <person name="Wing R.A."/>
            <person name="Flavier A."/>
            <person name="Gaffney T.D."/>
            <person name="Philippsen P."/>
        </authorList>
    </citation>
    <scope>NUCLEOTIDE SEQUENCE [LARGE SCALE GENOMIC DNA]</scope>
    <source>
        <strain evidence="3">ATCC 10895 / CBS 109.51 / FGSC 9923 / NRRL Y-1056</strain>
    </source>
</reference>
<dbReference type="EMBL" id="AE016817">
    <property type="protein sequence ID" value="AAS52334.1"/>
    <property type="molecule type" value="Genomic_DNA"/>
</dbReference>
<feature type="region of interest" description="Disordered" evidence="1">
    <location>
        <begin position="241"/>
        <end position="270"/>
    </location>
</feature>
<feature type="compositionally biased region" description="Basic residues" evidence="1">
    <location>
        <begin position="450"/>
        <end position="461"/>
    </location>
</feature>
<evidence type="ECO:0000256" key="1">
    <source>
        <dbReference type="SAM" id="MobiDB-lite"/>
    </source>
</evidence>
<evidence type="ECO:0000313" key="2">
    <source>
        <dbReference type="EMBL" id="AAS52334.1"/>
    </source>
</evidence>
<name>Q758W3_EREGS</name>
<dbReference type="HOGENOM" id="CLU_023935_0_0_1"/>
<proteinExistence type="predicted"/>
<dbReference type="AlphaFoldDB" id="Q758W3"/>
<feature type="compositionally biased region" description="Low complexity" evidence="1">
    <location>
        <begin position="437"/>
        <end position="447"/>
    </location>
</feature>
<feature type="region of interest" description="Disordered" evidence="1">
    <location>
        <begin position="193"/>
        <end position="217"/>
    </location>
</feature>
<reference evidence="3" key="2">
    <citation type="journal article" date="2013" name="G3 (Bethesda)">
        <title>Genomes of Ashbya fungi isolated from insects reveal four mating-type loci, numerous translocations, lack of transposons, and distinct gene duplications.</title>
        <authorList>
            <person name="Dietrich F.S."/>
            <person name="Voegeli S."/>
            <person name="Kuo S."/>
            <person name="Philippsen P."/>
        </authorList>
    </citation>
    <scope>GENOME REANNOTATION</scope>
    <source>
        <strain evidence="3">ATCC 10895 / CBS 109.51 / FGSC 9923 / NRRL Y-1056</strain>
    </source>
</reference>
<dbReference type="Proteomes" id="UP000000591">
    <property type="component" value="Chromosome IV"/>
</dbReference>
<feature type="region of interest" description="Disordered" evidence="1">
    <location>
        <begin position="27"/>
        <end position="57"/>
    </location>
</feature>
<dbReference type="STRING" id="284811.Q758W3"/>